<dbReference type="AlphaFoldDB" id="A0A1I5V383"/>
<organism evidence="2 3">
    <name type="scientific">Parafilimonas terrae</name>
    <dbReference type="NCBI Taxonomy" id="1465490"/>
    <lineage>
        <taxon>Bacteria</taxon>
        <taxon>Pseudomonadati</taxon>
        <taxon>Bacteroidota</taxon>
        <taxon>Chitinophagia</taxon>
        <taxon>Chitinophagales</taxon>
        <taxon>Chitinophagaceae</taxon>
        <taxon>Parafilimonas</taxon>
    </lineage>
</organism>
<dbReference type="Pfam" id="PF13302">
    <property type="entry name" value="Acetyltransf_3"/>
    <property type="match status" value="1"/>
</dbReference>
<protein>
    <submittedName>
        <fullName evidence="2">Ribosomal-protein-alanine N-acetyltransferase</fullName>
    </submittedName>
</protein>
<evidence type="ECO:0000259" key="1">
    <source>
        <dbReference type="PROSITE" id="PS51186"/>
    </source>
</evidence>
<keyword evidence="2" id="KW-0808">Transferase</keyword>
<dbReference type="InterPro" id="IPR016181">
    <property type="entry name" value="Acyl_CoA_acyltransferase"/>
</dbReference>
<keyword evidence="3" id="KW-1185">Reference proteome</keyword>
<dbReference type="PANTHER" id="PTHR43792">
    <property type="entry name" value="GNAT FAMILY, PUTATIVE (AFU_ORTHOLOGUE AFUA_3G00765)-RELATED-RELATED"/>
    <property type="match status" value="1"/>
</dbReference>
<dbReference type="InterPro" id="IPR051531">
    <property type="entry name" value="N-acetyltransferase"/>
</dbReference>
<evidence type="ECO:0000313" key="2">
    <source>
        <dbReference type="EMBL" id="SFQ01777.1"/>
    </source>
</evidence>
<dbReference type="STRING" id="1465490.SAMN05444277_104175"/>
<dbReference type="GO" id="GO:0016747">
    <property type="term" value="F:acyltransferase activity, transferring groups other than amino-acyl groups"/>
    <property type="evidence" value="ECO:0007669"/>
    <property type="project" value="InterPro"/>
</dbReference>
<proteinExistence type="predicted"/>
<gene>
    <name evidence="2" type="ORF">SAMN05444277_104175</name>
</gene>
<feature type="domain" description="N-acetyltransferase" evidence="1">
    <location>
        <begin position="10"/>
        <end position="165"/>
    </location>
</feature>
<dbReference type="EMBL" id="FOXQ01000004">
    <property type="protein sequence ID" value="SFQ01777.1"/>
    <property type="molecule type" value="Genomic_DNA"/>
</dbReference>
<dbReference type="PANTHER" id="PTHR43792:SF1">
    <property type="entry name" value="N-ACETYLTRANSFERASE DOMAIN-CONTAINING PROTEIN"/>
    <property type="match status" value="1"/>
</dbReference>
<dbReference type="Proteomes" id="UP000199031">
    <property type="component" value="Unassembled WGS sequence"/>
</dbReference>
<dbReference type="Gene3D" id="3.40.630.30">
    <property type="match status" value="1"/>
</dbReference>
<reference evidence="2 3" key="1">
    <citation type="submission" date="2016-10" db="EMBL/GenBank/DDBJ databases">
        <authorList>
            <person name="de Groot N.N."/>
        </authorList>
    </citation>
    <scope>NUCLEOTIDE SEQUENCE [LARGE SCALE GENOMIC DNA]</scope>
    <source>
        <strain evidence="2 3">DSM 28286</strain>
    </source>
</reference>
<dbReference type="OrthoDB" id="9788916at2"/>
<accession>A0A1I5V383</accession>
<dbReference type="PROSITE" id="PS51186">
    <property type="entry name" value="GNAT"/>
    <property type="match status" value="1"/>
</dbReference>
<dbReference type="RefSeq" id="WP_090657431.1">
    <property type="nucleotide sequence ID" value="NZ_FOXQ01000004.1"/>
</dbReference>
<name>A0A1I5V383_9BACT</name>
<dbReference type="SUPFAM" id="SSF55729">
    <property type="entry name" value="Acyl-CoA N-acyltransferases (Nat)"/>
    <property type="match status" value="1"/>
</dbReference>
<dbReference type="InterPro" id="IPR000182">
    <property type="entry name" value="GNAT_dom"/>
</dbReference>
<evidence type="ECO:0000313" key="3">
    <source>
        <dbReference type="Proteomes" id="UP000199031"/>
    </source>
</evidence>
<sequence length="169" mass="19617">MNIIFQSARLYFRKLTEEDVALLLGLDSNPNVTKYMHRPAPTIENILQELHKRILPHYKTYGYGRWAIHLKQDHEFIGTGGLKYMPELDETDMGYQLKEAYWGKGYGYEAAKAMIDYGRDILKLPAIFAKALPENIASWKIMEKCGMQYLENVMDADGLMVKKYRINTT</sequence>